<dbReference type="GO" id="GO:0004565">
    <property type="term" value="F:beta-galactosidase activity"/>
    <property type="evidence" value="ECO:0007669"/>
    <property type="project" value="UniProtKB-EC"/>
</dbReference>
<keyword evidence="11" id="KW-1185">Reference proteome</keyword>
<evidence type="ECO:0000256" key="6">
    <source>
        <dbReference type="ARBA" id="ARBA00023295"/>
    </source>
</evidence>
<dbReference type="InterPro" id="IPR023230">
    <property type="entry name" value="Glyco_hydro_2_CS"/>
</dbReference>
<reference evidence="10 11" key="1">
    <citation type="submission" date="2018-01" db="EMBL/GenBank/DDBJ databases">
        <title>Draft genome sequence of Jiangella sp. GTF31.</title>
        <authorList>
            <person name="Sahin N."/>
            <person name="Ay H."/>
            <person name="Saygin H."/>
        </authorList>
    </citation>
    <scope>NUCLEOTIDE SEQUENCE [LARGE SCALE GENOMIC DNA]</scope>
    <source>
        <strain evidence="10 11">GTF31</strain>
    </source>
</reference>
<dbReference type="Pfam" id="PF16353">
    <property type="entry name" value="LacZ_4"/>
    <property type="match status" value="1"/>
</dbReference>
<comment type="similarity">
    <text evidence="2">Belongs to the glycosyl hydrolase 2 family.</text>
</comment>
<sequence length="995" mass="110740">MDDPSPGSGARTPARAWLPTDAPSSDLSGEWLFRWHPSLSKAPDHEEWPDDEGEWDRLPVPSHWVLAGGGRYGRPIYTTRRFPIPVTGRVPRDDNPTGDHRRFVDLDESWAAHERVLLRFDGVESRYRVWLNGAEIGIGAGSRLVQEFDVTSAVRPGRNVLDVRVHQWSSSTWVEAQDQWWLPGIFREVTLLARPAGALDDVWLDAGFDHQAGAGTITPWLTAPAAAYPVRLRVEALGLDVCWEQPEDVAPIAAGQVKPWTAETPVLYEATVASAGETVRVRLGFRTVRIRGDRFEVNGRPIAFRGVNRHEIHRDRGRVFDVEDARRDLVRMKRHNINAIRTSHYPPHPRLLDLADELGFWVIDECDLESQGFEDVGWADNPSDDPAWSAAYLDRIRRTVERDKNHPSVVMWSLGNESYTGRNLAANAAWVRGRDPGRPVHYEGDLLGEYTDVHSRMYATPDELRRLGEDDAISHDLPPGAQARVRSMPVILCEYAHAMGNGPGALHVYEELFDRYPRLHGGFVWEWRDHALTATADDGTTFLAYGGDFGERVTDGVFVIDGLLGADEVPSPGLAEFARVIQPVRARLGEDGLVVENRQDFADLSAFTLRWRLERDGELWKDGLLEVRAAARSAARVPWPVDPPAADGAEWWLTVTAQLAAPAPWAPAGHEVARSQVPVRPRGPERAPVASAQVTRATPSRDRDVVRVGTAQLDARTGRLLRIGGFEMLDGPALELYRAPTDNDRGSSVVDYLLSGAAEPRQPAPTPSAAQRWRKAGLTRLAPDVLAVDVGADAVEVHTRVGVIGAAHHVDIRFRWWAEGDEVVLRTSVEPSLGWTGTSWPRIGLRLTLPDDVRTAEWFGLGPGETYPDSREAATVGKWRSDVDGLATPYLIPQENGHRSELRWLELARADGRVLRVETRAMADGTLPGFALQRWTPAELEAAAHRHELPPSDRTHLHVDAYHHGLGSRSCIVDVLPEHQLLPRSASWQLRLSIR</sequence>
<dbReference type="InterPro" id="IPR013783">
    <property type="entry name" value="Ig-like_fold"/>
</dbReference>
<dbReference type="SUPFAM" id="SSF51445">
    <property type="entry name" value="(Trans)glycosidases"/>
    <property type="match status" value="1"/>
</dbReference>
<dbReference type="InterPro" id="IPR006101">
    <property type="entry name" value="Glyco_hydro_2"/>
</dbReference>
<dbReference type="GO" id="GO:0005990">
    <property type="term" value="P:lactose catabolic process"/>
    <property type="evidence" value="ECO:0007669"/>
    <property type="project" value="TreeGrafter"/>
</dbReference>
<dbReference type="SUPFAM" id="SSF74650">
    <property type="entry name" value="Galactose mutarotase-like"/>
    <property type="match status" value="1"/>
</dbReference>
<gene>
    <name evidence="10" type="ORF">C1I92_01755</name>
</gene>
<accession>A0A2W2C0S3</accession>
<dbReference type="Pfam" id="PF02837">
    <property type="entry name" value="Glyco_hydro_2_N"/>
    <property type="match status" value="1"/>
</dbReference>
<dbReference type="InterPro" id="IPR050347">
    <property type="entry name" value="Bact_Beta-galactosidase"/>
</dbReference>
<evidence type="ECO:0000259" key="9">
    <source>
        <dbReference type="SMART" id="SM01038"/>
    </source>
</evidence>
<keyword evidence="5" id="KW-0378">Hydrolase</keyword>
<dbReference type="PANTHER" id="PTHR46323">
    <property type="entry name" value="BETA-GALACTOSIDASE"/>
    <property type="match status" value="1"/>
</dbReference>
<evidence type="ECO:0000256" key="3">
    <source>
        <dbReference type="ARBA" id="ARBA00012756"/>
    </source>
</evidence>
<dbReference type="InterPro" id="IPR008979">
    <property type="entry name" value="Galactose-bd-like_sf"/>
</dbReference>
<dbReference type="EC" id="3.2.1.23" evidence="3"/>
<dbReference type="SUPFAM" id="SSF49303">
    <property type="entry name" value="beta-Galactosidase/glucuronidase domain"/>
    <property type="match status" value="2"/>
</dbReference>
<evidence type="ECO:0000256" key="5">
    <source>
        <dbReference type="ARBA" id="ARBA00022801"/>
    </source>
</evidence>
<dbReference type="Gene3D" id="2.60.40.10">
    <property type="entry name" value="Immunoglobulins"/>
    <property type="match status" value="2"/>
</dbReference>
<evidence type="ECO:0000256" key="1">
    <source>
        <dbReference type="ARBA" id="ARBA00001412"/>
    </source>
</evidence>
<evidence type="ECO:0000256" key="8">
    <source>
        <dbReference type="SAM" id="MobiDB-lite"/>
    </source>
</evidence>
<proteinExistence type="inferred from homology"/>
<comment type="catalytic activity">
    <reaction evidence="1">
        <text>Hydrolysis of terminal non-reducing beta-D-galactose residues in beta-D-galactosides.</text>
        <dbReference type="EC" id="3.2.1.23"/>
    </reaction>
</comment>
<dbReference type="Gene3D" id="2.70.98.10">
    <property type="match status" value="1"/>
</dbReference>
<dbReference type="Proteomes" id="UP000248764">
    <property type="component" value="Unassembled WGS sequence"/>
</dbReference>
<dbReference type="InterPro" id="IPR036156">
    <property type="entry name" value="Beta-gal/glucu_dom_sf"/>
</dbReference>
<organism evidence="10 11">
    <name type="scientific">Jiangella anatolica</name>
    <dbReference type="NCBI Taxonomy" id="2670374"/>
    <lineage>
        <taxon>Bacteria</taxon>
        <taxon>Bacillati</taxon>
        <taxon>Actinomycetota</taxon>
        <taxon>Actinomycetes</taxon>
        <taxon>Jiangellales</taxon>
        <taxon>Jiangellaceae</taxon>
        <taxon>Jiangella</taxon>
    </lineage>
</organism>
<evidence type="ECO:0000313" key="11">
    <source>
        <dbReference type="Proteomes" id="UP000248764"/>
    </source>
</evidence>
<dbReference type="InterPro" id="IPR006103">
    <property type="entry name" value="Glyco_hydro_2_cat"/>
</dbReference>
<dbReference type="Gene3D" id="3.20.20.80">
    <property type="entry name" value="Glycosidases"/>
    <property type="match status" value="1"/>
</dbReference>
<protein>
    <recommendedName>
        <fullName evidence="4">Beta-galactosidase</fullName>
        <ecNumber evidence="3">3.2.1.23</ecNumber>
    </recommendedName>
    <alternativeName>
        <fullName evidence="7">Lactase</fullName>
    </alternativeName>
</protein>
<dbReference type="InterPro" id="IPR017853">
    <property type="entry name" value="GH"/>
</dbReference>
<dbReference type="InterPro" id="IPR006104">
    <property type="entry name" value="Glyco_hydro_2_N"/>
</dbReference>
<feature type="region of interest" description="Disordered" evidence="8">
    <location>
        <begin position="1"/>
        <end position="24"/>
    </location>
</feature>
<dbReference type="PROSITE" id="PS00719">
    <property type="entry name" value="GLYCOSYL_HYDROL_F2_1"/>
    <property type="match status" value="1"/>
</dbReference>
<dbReference type="AlphaFoldDB" id="A0A2W2C0S3"/>
<keyword evidence="6" id="KW-0326">Glycosidase</keyword>
<dbReference type="InterPro" id="IPR014718">
    <property type="entry name" value="GH-type_carb-bd"/>
</dbReference>
<evidence type="ECO:0000256" key="4">
    <source>
        <dbReference type="ARBA" id="ARBA00013303"/>
    </source>
</evidence>
<dbReference type="InterPro" id="IPR004199">
    <property type="entry name" value="B-gal_small/dom_5"/>
</dbReference>
<feature type="region of interest" description="Disordered" evidence="8">
    <location>
        <begin position="676"/>
        <end position="702"/>
    </location>
</feature>
<dbReference type="InterPro" id="IPR032312">
    <property type="entry name" value="LacZ_4"/>
</dbReference>
<dbReference type="InterPro" id="IPR011013">
    <property type="entry name" value="Gal_mutarotase_sf_dom"/>
</dbReference>
<feature type="domain" description="Beta galactosidase small chain/" evidence="9">
    <location>
        <begin position="707"/>
        <end position="993"/>
    </location>
</feature>
<dbReference type="EMBL" id="POTW01000003">
    <property type="protein sequence ID" value="PZF86334.1"/>
    <property type="molecule type" value="Genomic_DNA"/>
</dbReference>
<dbReference type="PRINTS" id="PR00132">
    <property type="entry name" value="GLHYDRLASE2"/>
</dbReference>
<dbReference type="Pfam" id="PF02836">
    <property type="entry name" value="Glyco_hydro_2_C"/>
    <property type="match status" value="1"/>
</dbReference>
<evidence type="ECO:0000313" key="10">
    <source>
        <dbReference type="EMBL" id="PZF86334.1"/>
    </source>
</evidence>
<dbReference type="PANTHER" id="PTHR46323:SF2">
    <property type="entry name" value="BETA-GALACTOSIDASE"/>
    <property type="match status" value="1"/>
</dbReference>
<dbReference type="Gene3D" id="2.60.120.260">
    <property type="entry name" value="Galactose-binding domain-like"/>
    <property type="match status" value="1"/>
</dbReference>
<dbReference type="GO" id="GO:0009341">
    <property type="term" value="C:beta-galactosidase complex"/>
    <property type="evidence" value="ECO:0007669"/>
    <property type="project" value="InterPro"/>
</dbReference>
<dbReference type="Pfam" id="PF02929">
    <property type="entry name" value="Bgal_small_N"/>
    <property type="match status" value="1"/>
</dbReference>
<name>A0A2W2C0S3_9ACTN</name>
<dbReference type="SUPFAM" id="SSF49785">
    <property type="entry name" value="Galactose-binding domain-like"/>
    <property type="match status" value="1"/>
</dbReference>
<evidence type="ECO:0000256" key="2">
    <source>
        <dbReference type="ARBA" id="ARBA00007401"/>
    </source>
</evidence>
<dbReference type="GO" id="GO:0030246">
    <property type="term" value="F:carbohydrate binding"/>
    <property type="evidence" value="ECO:0007669"/>
    <property type="project" value="InterPro"/>
</dbReference>
<comment type="caution">
    <text evidence="10">The sequence shown here is derived from an EMBL/GenBank/DDBJ whole genome shotgun (WGS) entry which is preliminary data.</text>
</comment>
<dbReference type="SMART" id="SM01038">
    <property type="entry name" value="Bgal_small_N"/>
    <property type="match status" value="1"/>
</dbReference>
<dbReference type="PROSITE" id="PS00608">
    <property type="entry name" value="GLYCOSYL_HYDROL_F2_2"/>
    <property type="match status" value="1"/>
</dbReference>
<dbReference type="InterPro" id="IPR023232">
    <property type="entry name" value="Glyco_hydro_2_AS"/>
</dbReference>
<evidence type="ECO:0000256" key="7">
    <source>
        <dbReference type="ARBA" id="ARBA00032230"/>
    </source>
</evidence>